<dbReference type="CDD" id="cd03768">
    <property type="entry name" value="SR_ResInv"/>
    <property type="match status" value="1"/>
</dbReference>
<dbReference type="Gene3D" id="3.40.50.1390">
    <property type="entry name" value="Resolvase, N-terminal catalytic domain"/>
    <property type="match status" value="1"/>
</dbReference>
<evidence type="ECO:0000256" key="1">
    <source>
        <dbReference type="ARBA" id="ARBA00022908"/>
    </source>
</evidence>
<dbReference type="PROSITE" id="PS00397">
    <property type="entry name" value="RECOMBINASES_1"/>
    <property type="match status" value="1"/>
</dbReference>
<dbReference type="InterPro" id="IPR006118">
    <property type="entry name" value="Recombinase_CS"/>
</dbReference>
<dbReference type="GO" id="GO:0015074">
    <property type="term" value="P:DNA integration"/>
    <property type="evidence" value="ECO:0007669"/>
    <property type="project" value="UniProtKB-KW"/>
</dbReference>
<dbReference type="Proteomes" id="UP000285794">
    <property type="component" value="Unassembled WGS sequence"/>
</dbReference>
<dbReference type="InterPro" id="IPR006119">
    <property type="entry name" value="Resolv_N"/>
</dbReference>
<evidence type="ECO:0000256" key="5">
    <source>
        <dbReference type="PROSITE-ProRule" id="PRU10137"/>
    </source>
</evidence>
<reference evidence="7 8" key="1">
    <citation type="submission" date="2018-07" db="EMBL/GenBank/DDBJ databases">
        <title>Draft genome sequence of Ancylomarina sp. M1P.</title>
        <authorList>
            <person name="Yadav S."/>
            <person name="Villanueva L."/>
            <person name="Damste J.S.S."/>
        </authorList>
    </citation>
    <scope>NUCLEOTIDE SEQUENCE [LARGE SCALE GENOMIC DNA]</scope>
    <source>
        <strain evidence="7 8">M1P</strain>
    </source>
</reference>
<dbReference type="InterPro" id="IPR050639">
    <property type="entry name" value="SSR_resolvase"/>
</dbReference>
<keyword evidence="8" id="KW-1185">Reference proteome</keyword>
<proteinExistence type="predicted"/>
<dbReference type="EMBL" id="QQWG01000001">
    <property type="protein sequence ID" value="RRG24810.1"/>
    <property type="molecule type" value="Genomic_DNA"/>
</dbReference>
<comment type="caution">
    <text evidence="7">The sequence shown here is derived from an EMBL/GenBank/DDBJ whole genome shotgun (WGS) entry which is preliminary data.</text>
</comment>
<evidence type="ECO:0000259" key="6">
    <source>
        <dbReference type="PROSITE" id="PS51736"/>
    </source>
</evidence>
<dbReference type="PANTHER" id="PTHR30461:SF2">
    <property type="entry name" value="SERINE RECOMBINASE PINE-RELATED"/>
    <property type="match status" value="1"/>
</dbReference>
<feature type="active site" description="O-(5'-phospho-DNA)-serine intermediate" evidence="4 5">
    <location>
        <position position="14"/>
    </location>
</feature>
<evidence type="ECO:0000313" key="7">
    <source>
        <dbReference type="EMBL" id="RRG24810.1"/>
    </source>
</evidence>
<evidence type="ECO:0000256" key="3">
    <source>
        <dbReference type="ARBA" id="ARBA00023172"/>
    </source>
</evidence>
<evidence type="ECO:0000313" key="8">
    <source>
        <dbReference type="Proteomes" id="UP000285794"/>
    </source>
</evidence>
<evidence type="ECO:0000256" key="2">
    <source>
        <dbReference type="ARBA" id="ARBA00023125"/>
    </source>
</evidence>
<name>A0A425Y8I0_9BACT</name>
<dbReference type="GO" id="GO:0003677">
    <property type="term" value="F:DNA binding"/>
    <property type="evidence" value="ECO:0007669"/>
    <property type="project" value="UniProtKB-KW"/>
</dbReference>
<gene>
    <name evidence="7" type="ORF">DWB61_02030</name>
</gene>
<feature type="domain" description="Resolvase/invertase-type recombinase catalytic" evidence="6">
    <location>
        <begin position="6"/>
        <end position="146"/>
    </location>
</feature>
<keyword evidence="2" id="KW-0238">DNA-binding</keyword>
<dbReference type="SMART" id="SM00857">
    <property type="entry name" value="Resolvase"/>
    <property type="match status" value="1"/>
</dbReference>
<dbReference type="PROSITE" id="PS51736">
    <property type="entry name" value="RECOMBINASES_3"/>
    <property type="match status" value="1"/>
</dbReference>
<dbReference type="GO" id="GO:0000150">
    <property type="term" value="F:DNA strand exchange activity"/>
    <property type="evidence" value="ECO:0007669"/>
    <property type="project" value="InterPro"/>
</dbReference>
<accession>A0A425Y8I0</accession>
<keyword evidence="1" id="KW-0229">DNA integration</keyword>
<dbReference type="InterPro" id="IPR036162">
    <property type="entry name" value="Resolvase-like_N_sf"/>
</dbReference>
<dbReference type="AlphaFoldDB" id="A0A425Y8I0"/>
<sequence length="206" mass="23340">MMINTMKAKYIRVSTLEQNTARQNVGCKEYKLYEDKLSGLIPFSKRSAAIKLMEDIEKGYINYVHISSIDRLGRNVIDIQNQLNWFVDRKVQVYAENIQMNLLNEDGTLNAIAKMIIDLLSSVASIEINAIKERQMQGINIAKVKGDIYKGRKRGAVMSDKDYLKRHKDVVSLLKDGLSLNKISKLTGKAFVTVKSVDQKLNSLIA</sequence>
<evidence type="ECO:0000256" key="4">
    <source>
        <dbReference type="PIRSR" id="PIRSR606118-50"/>
    </source>
</evidence>
<organism evidence="7 8">
    <name type="scientific">Ancylomarina euxinus</name>
    <dbReference type="NCBI Taxonomy" id="2283627"/>
    <lineage>
        <taxon>Bacteria</taxon>
        <taxon>Pseudomonadati</taxon>
        <taxon>Bacteroidota</taxon>
        <taxon>Bacteroidia</taxon>
        <taxon>Marinilabiliales</taxon>
        <taxon>Marinifilaceae</taxon>
        <taxon>Ancylomarina</taxon>
    </lineage>
</organism>
<dbReference type="SUPFAM" id="SSF53041">
    <property type="entry name" value="Resolvase-like"/>
    <property type="match status" value="1"/>
</dbReference>
<protein>
    <submittedName>
        <fullName evidence="7">Recombinase family protein</fullName>
    </submittedName>
</protein>
<dbReference type="PANTHER" id="PTHR30461">
    <property type="entry name" value="DNA-INVERTASE FROM LAMBDOID PROPHAGE"/>
    <property type="match status" value="1"/>
</dbReference>
<keyword evidence="3" id="KW-0233">DNA recombination</keyword>
<dbReference type="Pfam" id="PF00239">
    <property type="entry name" value="Resolvase"/>
    <property type="match status" value="1"/>
</dbReference>